<dbReference type="KEGG" id="tdn:Suden_2069"/>
<keyword evidence="4 7" id="KW-0378">Hydrolase</keyword>
<comment type="similarity">
    <text evidence="2">Belongs to the glycosyl hydrolase 3 family.</text>
</comment>
<evidence type="ECO:0000256" key="3">
    <source>
        <dbReference type="ARBA" id="ARBA00012663"/>
    </source>
</evidence>
<evidence type="ECO:0000256" key="2">
    <source>
        <dbReference type="ARBA" id="ARBA00005336"/>
    </source>
</evidence>
<evidence type="ECO:0000259" key="6">
    <source>
        <dbReference type="Pfam" id="PF00933"/>
    </source>
</evidence>
<reference evidence="7 8" key="1">
    <citation type="journal article" date="2008" name="Appl. Environ. Microbiol.">
        <title>Genome of the epsilonproteobacterial chemolithoautotroph Sulfurimonas denitrificans.</title>
        <authorList>
            <person name="Sievert S.M."/>
            <person name="Scott K.M."/>
            <person name="Klotz M.G."/>
            <person name="Chain P.S.G."/>
            <person name="Hauser L.J."/>
            <person name="Hemp J."/>
            <person name="Huegler M."/>
            <person name="Land M."/>
            <person name="Lapidus A."/>
            <person name="Larimer F.W."/>
            <person name="Lucas S."/>
            <person name="Malfatti S.A."/>
            <person name="Meyer F."/>
            <person name="Paulsen I.T."/>
            <person name="Ren Q."/>
            <person name="Simon J."/>
            <person name="Bailey K."/>
            <person name="Diaz E."/>
            <person name="Fitzpatrick K.A."/>
            <person name="Glover B."/>
            <person name="Gwatney N."/>
            <person name="Korajkic A."/>
            <person name="Long A."/>
            <person name="Mobberley J.M."/>
            <person name="Pantry S.N."/>
            <person name="Pazder G."/>
            <person name="Peterson S."/>
            <person name="Quintanilla J.D."/>
            <person name="Sprinkle R."/>
            <person name="Stephens J."/>
            <person name="Thomas P."/>
            <person name="Vaughn R."/>
            <person name="Weber M.J."/>
            <person name="Wooten L.L."/>
        </authorList>
    </citation>
    <scope>NUCLEOTIDE SEQUENCE [LARGE SCALE GENOMIC DNA]</scope>
    <source>
        <strain evidence="8">ATCC 33889 / DSM 1251</strain>
    </source>
</reference>
<proteinExistence type="inferred from homology"/>
<dbReference type="GO" id="GO:0004563">
    <property type="term" value="F:beta-N-acetylhexosaminidase activity"/>
    <property type="evidence" value="ECO:0007669"/>
    <property type="project" value="UniProtKB-EC"/>
</dbReference>
<protein>
    <recommendedName>
        <fullName evidence="3">beta-N-acetylhexosaminidase</fullName>
        <ecNumber evidence="3">3.2.1.52</ecNumber>
    </recommendedName>
</protein>
<dbReference type="SUPFAM" id="SSF51445">
    <property type="entry name" value="(Trans)glycosidases"/>
    <property type="match status" value="1"/>
</dbReference>
<name>Q30NT8_SULDN</name>
<comment type="catalytic activity">
    <reaction evidence="1">
        <text>Hydrolysis of terminal non-reducing N-acetyl-D-hexosamine residues in N-acetyl-beta-D-hexosaminides.</text>
        <dbReference type="EC" id="3.2.1.52"/>
    </reaction>
</comment>
<dbReference type="STRING" id="326298.Suden_2069"/>
<organism evidence="7 8">
    <name type="scientific">Sulfurimonas denitrificans (strain ATCC 33889 / DSM 1251)</name>
    <name type="common">Thiomicrospira denitrificans (strain ATCC 33889 / DSM 1251)</name>
    <dbReference type="NCBI Taxonomy" id="326298"/>
    <lineage>
        <taxon>Bacteria</taxon>
        <taxon>Pseudomonadati</taxon>
        <taxon>Campylobacterota</taxon>
        <taxon>Epsilonproteobacteria</taxon>
        <taxon>Campylobacterales</taxon>
        <taxon>Sulfurimonadaceae</taxon>
        <taxon>Sulfurimonas</taxon>
    </lineage>
</organism>
<dbReference type="Gene3D" id="3.20.20.300">
    <property type="entry name" value="Glycoside hydrolase, family 3, N-terminal domain"/>
    <property type="match status" value="1"/>
</dbReference>
<dbReference type="InterPro" id="IPR001764">
    <property type="entry name" value="Glyco_hydro_3_N"/>
</dbReference>
<dbReference type="eggNOG" id="COG1472">
    <property type="taxonomic scope" value="Bacteria"/>
</dbReference>
<accession>Q30NT8</accession>
<gene>
    <name evidence="7" type="ordered locus">Suden_2069</name>
</gene>
<dbReference type="PANTHER" id="PTHR30480:SF13">
    <property type="entry name" value="BETA-HEXOSAMINIDASE"/>
    <property type="match status" value="1"/>
</dbReference>
<dbReference type="HOGENOM" id="CLU_008392_0_3_7"/>
<keyword evidence="8" id="KW-1185">Reference proteome</keyword>
<evidence type="ECO:0000256" key="5">
    <source>
        <dbReference type="ARBA" id="ARBA00023295"/>
    </source>
</evidence>
<dbReference type="GO" id="GO:0005975">
    <property type="term" value="P:carbohydrate metabolic process"/>
    <property type="evidence" value="ECO:0007669"/>
    <property type="project" value="InterPro"/>
</dbReference>
<dbReference type="CAZy" id="GH3">
    <property type="family name" value="Glycoside Hydrolase Family 3"/>
</dbReference>
<dbReference type="InterPro" id="IPR036962">
    <property type="entry name" value="Glyco_hydro_3_N_sf"/>
</dbReference>
<evidence type="ECO:0000256" key="4">
    <source>
        <dbReference type="ARBA" id="ARBA00022801"/>
    </source>
</evidence>
<keyword evidence="5 7" id="KW-0326">Glycosidase</keyword>
<evidence type="ECO:0000313" key="7">
    <source>
        <dbReference type="EMBL" id="ABB45343.1"/>
    </source>
</evidence>
<dbReference type="EC" id="3.2.1.52" evidence="3"/>
<dbReference type="Proteomes" id="UP000002714">
    <property type="component" value="Chromosome"/>
</dbReference>
<dbReference type="EMBL" id="CP000153">
    <property type="protein sequence ID" value="ABB45343.1"/>
    <property type="molecule type" value="Genomic_DNA"/>
</dbReference>
<evidence type="ECO:0000313" key="8">
    <source>
        <dbReference type="Proteomes" id="UP000002714"/>
    </source>
</evidence>
<evidence type="ECO:0000256" key="1">
    <source>
        <dbReference type="ARBA" id="ARBA00001231"/>
    </source>
</evidence>
<dbReference type="PANTHER" id="PTHR30480">
    <property type="entry name" value="BETA-HEXOSAMINIDASE-RELATED"/>
    <property type="match status" value="1"/>
</dbReference>
<dbReference type="InterPro" id="IPR050226">
    <property type="entry name" value="NagZ_Beta-hexosaminidase"/>
</dbReference>
<dbReference type="GO" id="GO:0009254">
    <property type="term" value="P:peptidoglycan turnover"/>
    <property type="evidence" value="ECO:0007669"/>
    <property type="project" value="TreeGrafter"/>
</dbReference>
<sequence>MINVLNLSASQNPIDDETLKKMIGKMLIIGFEDEYIDENSKIVSLINRYELGGVILFDRFYNDKTKIKNISSAKQLKQLTLKLQSFAKKPLLISVDQEGGRVARLKPKYGFEATPSAKAVSQNDEYMSKHIYNALAKTLRQNGINCNFAPVVDLALNPNNKVIYGLNRSYGAASSEVIKYAKIFMDSLENEGVVSVLKHFPGHGSSLGDSHEGYVDISKTWSEAELEPYRELIKSSKVPMIMSAHVYNSKLDEKYPATLSYNVNTKLLRQELGFKGILVSDDLQMKAILSHYSLEEIVALSINSGVDMLLFANQLTTQDIDALVDVIFQEIKNGNIPMDRIEESNARIEQLYKTYKFK</sequence>
<dbReference type="AlphaFoldDB" id="Q30NT8"/>
<dbReference type="InterPro" id="IPR017853">
    <property type="entry name" value="GH"/>
</dbReference>
<dbReference type="Pfam" id="PF00933">
    <property type="entry name" value="Glyco_hydro_3"/>
    <property type="match status" value="1"/>
</dbReference>
<feature type="domain" description="Glycoside hydrolase family 3 N-terminal" evidence="6">
    <location>
        <begin position="19"/>
        <end position="350"/>
    </location>
</feature>